<dbReference type="PANTHER" id="PTHR14143:SF1">
    <property type="entry name" value="IRG-TYPE G DOMAIN-CONTAINING PROTEIN"/>
    <property type="match status" value="1"/>
</dbReference>
<reference evidence="6" key="1">
    <citation type="submission" date="2022-11" db="UniProtKB">
        <authorList>
            <consortium name="WormBaseParasite"/>
        </authorList>
    </citation>
    <scope>IDENTIFICATION</scope>
</reference>
<dbReference type="Gene3D" id="3.40.50.300">
    <property type="entry name" value="P-loop containing nucleotide triphosphate hydrolases"/>
    <property type="match status" value="1"/>
</dbReference>
<evidence type="ECO:0000313" key="6">
    <source>
        <dbReference type="WBParaSite" id="ACRNAN_Path_1624.g6309.t1"/>
    </source>
</evidence>
<keyword evidence="5" id="KW-1185">Reference proteome</keyword>
<feature type="domain" description="IRG-type G" evidence="4">
    <location>
        <begin position="270"/>
        <end position="466"/>
    </location>
</feature>
<evidence type="ECO:0000256" key="2">
    <source>
        <dbReference type="SAM" id="Coils"/>
    </source>
</evidence>
<dbReference type="AlphaFoldDB" id="A0A914C341"/>
<sequence length="477" mass="55829">MGNDNAKEVQELKDDFNKQNQDNLRKLEELKHAQALERERERNRQQLLETQMASLQDEKAQRKEMAKLLQGEQKQKELLAEQAFEARKQAEIQIQESRAAQERMESRTREMIHKINETNTSNMQKLVQTNNEAMFKLQEEAAQRNEELNKANQAQLVSLTKECNSQIEKQSRNHQEALEKIMEQADKECNKLQRVFERQLDAMEENLKQERDRSEKLLEMQKEMLQQFLSAQDQFRAYLEKKPEHPLQKPENLMVTIKEAREKFGIDVENFYNFAFAGHTKAGKSSIINAIRGLANKDPSAAKVDVTECLTPITYYTFPDEKLSHVRLYDIPGSGTMSHNSETYFADKGLCAFDCLIIMTQKTLCQEDITFARCALNYNQPVAFVRSQCDIDMDNKVKEEEIDEIDQEEINNHLDYLQKFYAREIKERAPDLHRVPCYFVSAPELRKLVNGKGKAFYQEAKLLEYIKLMSMYQRNIV</sequence>
<dbReference type="SUPFAM" id="SSF52540">
    <property type="entry name" value="P-loop containing nucleoside triphosphate hydrolases"/>
    <property type="match status" value="1"/>
</dbReference>
<feature type="region of interest" description="Disordered" evidence="3">
    <location>
        <begin position="1"/>
        <end position="20"/>
    </location>
</feature>
<dbReference type="InterPro" id="IPR027417">
    <property type="entry name" value="P-loop_NTPase"/>
</dbReference>
<dbReference type="Pfam" id="PF05049">
    <property type="entry name" value="IIGP"/>
    <property type="match status" value="1"/>
</dbReference>
<dbReference type="Proteomes" id="UP000887540">
    <property type="component" value="Unplaced"/>
</dbReference>
<accession>A0A914C341</accession>
<dbReference type="GO" id="GO:0005525">
    <property type="term" value="F:GTP binding"/>
    <property type="evidence" value="ECO:0007669"/>
    <property type="project" value="InterPro"/>
</dbReference>
<evidence type="ECO:0000256" key="1">
    <source>
        <dbReference type="ARBA" id="ARBA00005429"/>
    </source>
</evidence>
<dbReference type="GO" id="GO:0016020">
    <property type="term" value="C:membrane"/>
    <property type="evidence" value="ECO:0007669"/>
    <property type="project" value="InterPro"/>
</dbReference>
<dbReference type="PROSITE" id="PS51716">
    <property type="entry name" value="G_IRG"/>
    <property type="match status" value="1"/>
</dbReference>
<dbReference type="InterPro" id="IPR030385">
    <property type="entry name" value="G_IRG_dom"/>
</dbReference>
<dbReference type="WBParaSite" id="ACRNAN_Path_1624.g6309.t1">
    <property type="protein sequence ID" value="ACRNAN_Path_1624.g6309.t1"/>
    <property type="gene ID" value="ACRNAN_Path_1624.g6309"/>
</dbReference>
<organism evidence="5 6">
    <name type="scientific">Acrobeloides nanus</name>
    <dbReference type="NCBI Taxonomy" id="290746"/>
    <lineage>
        <taxon>Eukaryota</taxon>
        <taxon>Metazoa</taxon>
        <taxon>Ecdysozoa</taxon>
        <taxon>Nematoda</taxon>
        <taxon>Chromadorea</taxon>
        <taxon>Rhabditida</taxon>
        <taxon>Tylenchina</taxon>
        <taxon>Cephalobomorpha</taxon>
        <taxon>Cephaloboidea</taxon>
        <taxon>Cephalobidae</taxon>
        <taxon>Acrobeloides</taxon>
    </lineage>
</organism>
<evidence type="ECO:0000259" key="4">
    <source>
        <dbReference type="PROSITE" id="PS51716"/>
    </source>
</evidence>
<dbReference type="InterPro" id="IPR007743">
    <property type="entry name" value="Immunity-related_GTPase-like"/>
</dbReference>
<name>A0A914C341_9BILA</name>
<evidence type="ECO:0000313" key="5">
    <source>
        <dbReference type="Proteomes" id="UP000887540"/>
    </source>
</evidence>
<dbReference type="PANTHER" id="PTHR14143">
    <property type="entry name" value="INTERFERON-INDUCIBLE GTPASE FAMILY MEMBER"/>
    <property type="match status" value="1"/>
</dbReference>
<protein>
    <submittedName>
        <fullName evidence="6">IRG-type G domain-containing protein</fullName>
    </submittedName>
</protein>
<proteinExistence type="inferred from homology"/>
<evidence type="ECO:0000256" key="3">
    <source>
        <dbReference type="SAM" id="MobiDB-lite"/>
    </source>
</evidence>
<keyword evidence="2" id="KW-0175">Coiled coil</keyword>
<comment type="similarity">
    <text evidence="1">Belongs to the TRAFAC class dynamin-like GTPase superfamily. IRG family.</text>
</comment>
<feature type="coiled-coil region" evidence="2">
    <location>
        <begin position="134"/>
        <end position="227"/>
    </location>
</feature>